<protein>
    <submittedName>
        <fullName evidence="1">Uncharacterized protein</fullName>
    </submittedName>
</protein>
<evidence type="ECO:0000313" key="1">
    <source>
        <dbReference type="EMBL" id="GBM43940.1"/>
    </source>
</evidence>
<comment type="caution">
    <text evidence="1">The sequence shown here is derived from an EMBL/GenBank/DDBJ whole genome shotgun (WGS) entry which is preliminary data.</text>
</comment>
<proteinExistence type="predicted"/>
<keyword evidence="2" id="KW-1185">Reference proteome</keyword>
<dbReference type="AlphaFoldDB" id="A0A4Y2FR29"/>
<name>A0A4Y2FR29_ARAVE</name>
<reference evidence="1 2" key="1">
    <citation type="journal article" date="2019" name="Sci. Rep.">
        <title>Orb-weaving spider Araneus ventricosus genome elucidates the spidroin gene catalogue.</title>
        <authorList>
            <person name="Kono N."/>
            <person name="Nakamura H."/>
            <person name="Ohtoshi R."/>
            <person name="Moran D.A.P."/>
            <person name="Shinohara A."/>
            <person name="Yoshida Y."/>
            <person name="Fujiwara M."/>
            <person name="Mori M."/>
            <person name="Tomita M."/>
            <person name="Arakawa K."/>
        </authorList>
    </citation>
    <scope>NUCLEOTIDE SEQUENCE [LARGE SCALE GENOMIC DNA]</scope>
</reference>
<evidence type="ECO:0000313" key="2">
    <source>
        <dbReference type="Proteomes" id="UP000499080"/>
    </source>
</evidence>
<dbReference type="Proteomes" id="UP000499080">
    <property type="component" value="Unassembled WGS sequence"/>
</dbReference>
<organism evidence="1 2">
    <name type="scientific">Araneus ventricosus</name>
    <name type="common">Orbweaver spider</name>
    <name type="synonym">Epeira ventricosa</name>
    <dbReference type="NCBI Taxonomy" id="182803"/>
    <lineage>
        <taxon>Eukaryota</taxon>
        <taxon>Metazoa</taxon>
        <taxon>Ecdysozoa</taxon>
        <taxon>Arthropoda</taxon>
        <taxon>Chelicerata</taxon>
        <taxon>Arachnida</taxon>
        <taxon>Araneae</taxon>
        <taxon>Araneomorphae</taxon>
        <taxon>Entelegynae</taxon>
        <taxon>Araneoidea</taxon>
        <taxon>Araneidae</taxon>
        <taxon>Araneus</taxon>
    </lineage>
</organism>
<gene>
    <name evidence="1" type="ORF">AVEN_251640_1</name>
</gene>
<dbReference type="EMBL" id="BGPR01001049">
    <property type="protein sequence ID" value="GBM43940.1"/>
    <property type="molecule type" value="Genomic_DNA"/>
</dbReference>
<accession>A0A4Y2FR29</accession>
<sequence length="97" mass="11368">MKADPLSSRYPRIEVPNWNRWMEFWILSSLEFHHVQSICFKFHRFTTLTIGFSLPCSKKFQNGATVNGLLQRWRERKNPALSTTSNPFAPNSIGFSY</sequence>